<dbReference type="AlphaFoldDB" id="A0A6G0IJD9"/>
<dbReference type="InterPro" id="IPR008042">
    <property type="entry name" value="Retrotrans_Pao"/>
</dbReference>
<evidence type="ECO:0000313" key="1">
    <source>
        <dbReference type="EMBL" id="KAE8291494.1"/>
    </source>
</evidence>
<evidence type="ECO:0000313" key="2">
    <source>
        <dbReference type="Proteomes" id="UP000424527"/>
    </source>
</evidence>
<dbReference type="InterPro" id="IPR043502">
    <property type="entry name" value="DNA/RNA_pol_sf"/>
</dbReference>
<organism evidence="1 2">
    <name type="scientific">Larimichthys crocea</name>
    <name type="common">Large yellow croaker</name>
    <name type="synonym">Pseudosciaena crocea</name>
    <dbReference type="NCBI Taxonomy" id="215358"/>
    <lineage>
        <taxon>Eukaryota</taxon>
        <taxon>Metazoa</taxon>
        <taxon>Chordata</taxon>
        <taxon>Craniata</taxon>
        <taxon>Vertebrata</taxon>
        <taxon>Euteleostomi</taxon>
        <taxon>Actinopterygii</taxon>
        <taxon>Neopterygii</taxon>
        <taxon>Teleostei</taxon>
        <taxon>Neoteleostei</taxon>
        <taxon>Acanthomorphata</taxon>
        <taxon>Eupercaria</taxon>
        <taxon>Sciaenidae</taxon>
        <taxon>Larimichthys</taxon>
    </lineage>
</organism>
<dbReference type="InterPro" id="IPR043128">
    <property type="entry name" value="Rev_trsase/Diguanyl_cyclase"/>
</dbReference>
<reference evidence="1 2" key="1">
    <citation type="submission" date="2019-07" db="EMBL/GenBank/DDBJ databases">
        <title>Chromosome genome assembly for large yellow croaker.</title>
        <authorList>
            <person name="Xiao S."/>
        </authorList>
    </citation>
    <scope>NUCLEOTIDE SEQUENCE [LARGE SCALE GENOMIC DNA]</scope>
    <source>
        <strain evidence="1">JMULYC20181020</strain>
        <tissue evidence="1">Muscle</tissue>
    </source>
</reference>
<protein>
    <submittedName>
        <fullName evidence="1">Uncharacterized protein</fullName>
    </submittedName>
</protein>
<dbReference type="Gene3D" id="3.10.10.10">
    <property type="entry name" value="HIV Type 1 Reverse Transcriptase, subunit A, domain 1"/>
    <property type="match status" value="1"/>
</dbReference>
<dbReference type="PANTHER" id="PTHR47331">
    <property type="entry name" value="PHD-TYPE DOMAIN-CONTAINING PROTEIN"/>
    <property type="match status" value="1"/>
</dbReference>
<comment type="caution">
    <text evidence="1">The sequence shown here is derived from an EMBL/GenBank/DDBJ whole genome shotgun (WGS) entry which is preliminary data.</text>
</comment>
<dbReference type="PANTHER" id="PTHR47331:SF5">
    <property type="entry name" value="RIBONUCLEASE H"/>
    <property type="match status" value="1"/>
</dbReference>
<proteinExistence type="predicted"/>
<name>A0A6G0IJD9_LARCR</name>
<dbReference type="Proteomes" id="UP000424527">
    <property type="component" value="Unassembled WGS sequence"/>
</dbReference>
<keyword evidence="2" id="KW-1185">Reference proteome</keyword>
<dbReference type="EMBL" id="REGW02000010">
    <property type="protein sequence ID" value="KAE8291494.1"/>
    <property type="molecule type" value="Genomic_DNA"/>
</dbReference>
<dbReference type="SUPFAM" id="SSF56672">
    <property type="entry name" value="DNA/RNA polymerases"/>
    <property type="match status" value="1"/>
</dbReference>
<gene>
    <name evidence="1" type="ORF">D5F01_LYC11102</name>
</gene>
<dbReference type="Pfam" id="PF05380">
    <property type="entry name" value="Peptidase_A17"/>
    <property type="match status" value="1"/>
</dbReference>
<accession>A0A6G0IJD9</accession>
<sequence length="907" mass="102294">MTGAELKSATDVLYLDRRAGCNQVLLKVSKVLLRNGDHTLATYAILDDGSERTILFQEAVQRLQLQGTPESLTVRTVRQDLRTLHGSSVTFKISPTGQSAKTFTIEGAFTAGGLGLAEHSYPVKGLQRRYKHLKRLPLQPFTDVHPLLLIGSDCPHLVTPIEPVRLGPPGGPAAVRTRLGWTLQGPVRSLKQCSRPQQCLFVSTTSPAAELFNQVEKLWQLDTLPYRNEKLVTRSRRDQEAMNLLEAKTRRVEVDGVLRYATPLLRVSNMPTLTAQPEAVLPSLRSTERRLGRDPVKAEAYQAEITKLKKAGYASRISQEQAKTSKESWFIPHHLVTHNGKDRIVFNCSYTYRDETLNELLMSGPNLGASLLGVLLRFRELSIAVSSDIKGMFHQVRLLPEDHLLLCFLWRDLRRDSQPSVYEWQVLPFGTTCSPCCAIYALQRHVHDHTHPGDAVRESIENHFYVDNWLQSFPTPEMAKDVADELRGLLLEGGFELRQWASSTPDVIGHLPKEIRSESSEQLLNHTDMDPQEPALGLRWLCHSDTLQYKSRPMERPPATMRNIYRVLASQYDPIGFLTPYTTRAKVLVQQLWDKKREWDDPLLPGELLMAWQEWENELQHLDNIRLPRCYVTPVMDHTATKREVHIFCDASQRAYGSVAYLRTGDVEGHVEVAFLTARSRVAPKRQLSMPRLELCAALTDSCRFKVFAGTRIAEIQELTDRQAWHYVETSENPADDLTRGKSLQDLSGENRWIHGPSFLRLPPDQWPVHPVTMSKDIAEELRRPATCLVSTVLGTNHSLPDAQQFSTFSELVKATAGHLHGAAADAKGTPTAEEFKEAELRILQSAQRDSFPEERQCLAAGKQVPSSSCLLTLAPEYDSTFQLIRVGGRLRRCQDLVGRRDPPCGP</sequence>
<dbReference type="CDD" id="cd01644">
    <property type="entry name" value="RT_pepA17"/>
    <property type="match status" value="1"/>
</dbReference>
<dbReference type="Gene3D" id="3.30.70.270">
    <property type="match status" value="1"/>
</dbReference>